<feature type="transmembrane region" description="Helical" evidence="8">
    <location>
        <begin position="297"/>
        <end position="317"/>
    </location>
</feature>
<evidence type="ECO:0000313" key="11">
    <source>
        <dbReference type="EMBL" id="MEY8040263.1"/>
    </source>
</evidence>
<dbReference type="InterPro" id="IPR013587">
    <property type="entry name" value="Nitrate/nitrite_sensing"/>
</dbReference>
<organism evidence="11 12">
    <name type="scientific">Saccharopolyspora cebuensis</name>
    <dbReference type="NCBI Taxonomy" id="418759"/>
    <lineage>
        <taxon>Bacteria</taxon>
        <taxon>Bacillati</taxon>
        <taxon>Actinomycetota</taxon>
        <taxon>Actinomycetes</taxon>
        <taxon>Pseudonocardiales</taxon>
        <taxon>Pseudonocardiaceae</taxon>
        <taxon>Saccharopolyspora</taxon>
    </lineage>
</organism>
<keyword evidence="8" id="KW-1133">Transmembrane helix</keyword>
<dbReference type="InterPro" id="IPR050428">
    <property type="entry name" value="TCS_sensor_his_kinase"/>
</dbReference>
<feature type="region of interest" description="Disordered" evidence="7">
    <location>
        <begin position="660"/>
        <end position="730"/>
    </location>
</feature>
<evidence type="ECO:0000256" key="6">
    <source>
        <dbReference type="SAM" id="Coils"/>
    </source>
</evidence>
<protein>
    <recommendedName>
        <fullName evidence="2">histidine kinase</fullName>
        <ecNumber evidence="2">2.7.13.3</ecNumber>
    </recommendedName>
</protein>
<evidence type="ECO:0000256" key="3">
    <source>
        <dbReference type="ARBA" id="ARBA00022553"/>
    </source>
</evidence>
<keyword evidence="3" id="KW-0597">Phosphoprotein</keyword>
<comment type="catalytic activity">
    <reaction evidence="1">
        <text>ATP + protein L-histidine = ADP + protein N-phospho-L-histidine.</text>
        <dbReference type="EC" id="2.7.13.3"/>
    </reaction>
</comment>
<dbReference type="PANTHER" id="PTHR45436">
    <property type="entry name" value="SENSOR HISTIDINE KINASE YKOH"/>
    <property type="match status" value="1"/>
</dbReference>
<keyword evidence="12" id="KW-1185">Reference proteome</keyword>
<dbReference type="Pfam" id="PF08376">
    <property type="entry name" value="NIT"/>
    <property type="match status" value="1"/>
</dbReference>
<gene>
    <name evidence="11" type="ORF">AB8O55_12735</name>
</gene>
<dbReference type="SUPFAM" id="SSF55874">
    <property type="entry name" value="ATPase domain of HSP90 chaperone/DNA topoisomerase II/histidine kinase"/>
    <property type="match status" value="1"/>
</dbReference>
<evidence type="ECO:0000313" key="12">
    <source>
        <dbReference type="Proteomes" id="UP001564626"/>
    </source>
</evidence>
<keyword evidence="6" id="KW-0175">Coiled coil</keyword>
<proteinExistence type="predicted"/>
<keyword evidence="4" id="KW-0808">Transferase</keyword>
<sequence>MTWLVTIPWIVLLVVFVGGSAVFVSEAVYTQQVGQGVREMSLPAVKALESLQRERQVSLDAVSRGASSPPELLAQQAETDRTLREMSSAAEPMMASAPDELKEPMTELTGQFDRLPEIRSRIASGTMSINELNAYFNGTFDTATQLFETQARIVPSADTLQGGTAAAELFRASDMLARQSSLISTALAVGELQPGQHQEFARLNGGMHATLDDNLEFLRPSVQADYEALTTTPEWQQLLALENALIVNGPWDSGDTPPISAADWRRVSDQVLGQVSGLVAKQADLVSQQAVADGTSAMTTVLWSALAVLVVAAAFFIGTRRVYTHVVDHALLTRLQNLRTESLHLAQHLPEVVEKLREGESVDVDDSMSTLRRYGNDEVGQVANAIQLFQREAMDAAVGETRARQGARAVFVGMAHRLQQLLRSAYNEIDQLERNEENSQQLARLWNLDNLLTRARRKVENLLVLGDQTPGRRWSKPVPLYDVLRSATSEIGQYKRVMLGHVPNVAVSGLAVGDTIHLASELIDNATAFSPPNTQVHITAVAVARGVAITIDDQGLGMDENIRVRANVMMSDPPEFDRLVLESSKAEQLGLFTAARLAQRRDIGVEFGTSAYGGTRATVLLPDRILNNLDEPTSAPALTDSTTGWDGAIQDEATALLSTVETTGEQPAWPDHELSGQLPATATTSIPERRQSSADKRERPPLPRRDPGTHLEDLQEETPTQNVVADPGRLAGFHQAFRGAFSDNPDDRSK</sequence>
<accession>A0ABV4CID5</accession>
<dbReference type="Proteomes" id="UP001564626">
    <property type="component" value="Unassembled WGS sequence"/>
</dbReference>
<dbReference type="PANTHER" id="PTHR45436:SF5">
    <property type="entry name" value="SENSOR HISTIDINE KINASE TRCS"/>
    <property type="match status" value="1"/>
</dbReference>
<dbReference type="InterPro" id="IPR003594">
    <property type="entry name" value="HATPase_dom"/>
</dbReference>
<evidence type="ECO:0000259" key="9">
    <source>
        <dbReference type="Pfam" id="PF02518"/>
    </source>
</evidence>
<feature type="compositionally biased region" description="Basic and acidic residues" evidence="7">
    <location>
        <begin position="687"/>
        <end position="713"/>
    </location>
</feature>
<feature type="coiled-coil region" evidence="6">
    <location>
        <begin position="415"/>
        <end position="442"/>
    </location>
</feature>
<dbReference type="Pfam" id="PF02518">
    <property type="entry name" value="HATPase_c"/>
    <property type="match status" value="1"/>
</dbReference>
<feature type="region of interest" description="Disordered" evidence="7">
    <location>
        <begin position="60"/>
        <end position="98"/>
    </location>
</feature>
<keyword evidence="5" id="KW-0418">Kinase</keyword>
<evidence type="ECO:0000256" key="5">
    <source>
        <dbReference type="ARBA" id="ARBA00022777"/>
    </source>
</evidence>
<evidence type="ECO:0000256" key="7">
    <source>
        <dbReference type="SAM" id="MobiDB-lite"/>
    </source>
</evidence>
<feature type="domain" description="Histidine kinase/HSP90-like ATPase" evidence="9">
    <location>
        <begin position="517"/>
        <end position="624"/>
    </location>
</feature>
<evidence type="ECO:0000259" key="10">
    <source>
        <dbReference type="Pfam" id="PF08376"/>
    </source>
</evidence>
<feature type="domain" description="Nitrate/nitrite sensing protein" evidence="10">
    <location>
        <begin position="48"/>
        <end position="282"/>
    </location>
</feature>
<evidence type="ECO:0000256" key="1">
    <source>
        <dbReference type="ARBA" id="ARBA00000085"/>
    </source>
</evidence>
<dbReference type="Gene3D" id="3.30.565.10">
    <property type="entry name" value="Histidine kinase-like ATPase, C-terminal domain"/>
    <property type="match status" value="1"/>
</dbReference>
<dbReference type="InterPro" id="IPR036890">
    <property type="entry name" value="HATPase_C_sf"/>
</dbReference>
<evidence type="ECO:0000256" key="8">
    <source>
        <dbReference type="SAM" id="Phobius"/>
    </source>
</evidence>
<keyword evidence="8" id="KW-0812">Transmembrane</keyword>
<dbReference type="EMBL" id="JBGEHV010000019">
    <property type="protein sequence ID" value="MEY8040263.1"/>
    <property type="molecule type" value="Genomic_DNA"/>
</dbReference>
<reference evidence="11 12" key="1">
    <citation type="submission" date="2024-08" db="EMBL/GenBank/DDBJ databases">
        <title>Genome mining of Saccharopolyspora cebuensis PGLac3 from Nigerian medicinal plant.</title>
        <authorList>
            <person name="Ezeobiora C.E."/>
            <person name="Igbokwe N.H."/>
            <person name="Amin D.H."/>
            <person name="Mendie U.E."/>
        </authorList>
    </citation>
    <scope>NUCLEOTIDE SEQUENCE [LARGE SCALE GENOMIC DNA]</scope>
    <source>
        <strain evidence="11 12">PGLac3</strain>
    </source>
</reference>
<name>A0ABV4CID5_9PSEU</name>
<evidence type="ECO:0000256" key="4">
    <source>
        <dbReference type="ARBA" id="ARBA00022679"/>
    </source>
</evidence>
<keyword evidence="8" id="KW-0472">Membrane</keyword>
<comment type="caution">
    <text evidence="11">The sequence shown here is derived from an EMBL/GenBank/DDBJ whole genome shotgun (WGS) entry which is preliminary data.</text>
</comment>
<feature type="compositionally biased region" description="Low complexity" evidence="7">
    <location>
        <begin position="85"/>
        <end position="98"/>
    </location>
</feature>
<evidence type="ECO:0000256" key="2">
    <source>
        <dbReference type="ARBA" id="ARBA00012438"/>
    </source>
</evidence>
<dbReference type="EC" id="2.7.13.3" evidence="2"/>